<dbReference type="EMBL" id="LVYD01000058">
    <property type="protein sequence ID" value="OQP61112.1"/>
    <property type="molecule type" value="Genomic_DNA"/>
</dbReference>
<name>A0A1V9FRY6_9BACT</name>
<dbReference type="STRING" id="1703345.A3860_05180"/>
<gene>
    <name evidence="1" type="ORF">A3860_05180</name>
</gene>
<keyword evidence="2" id="KW-1185">Reference proteome</keyword>
<comment type="caution">
    <text evidence="1">The sequence shown here is derived from an EMBL/GenBank/DDBJ whole genome shotgun (WGS) entry which is preliminary data.</text>
</comment>
<protein>
    <submittedName>
        <fullName evidence="1">Uncharacterized protein</fullName>
    </submittedName>
</protein>
<proteinExistence type="predicted"/>
<accession>A0A1V9FRY6</accession>
<reference evidence="1 2" key="1">
    <citation type="submission" date="2016-03" db="EMBL/GenBank/DDBJ databases">
        <title>Niastella vici sp. nov., isolated from farmland soil.</title>
        <authorList>
            <person name="Chen L."/>
            <person name="Wang D."/>
            <person name="Yang S."/>
            <person name="Wang G."/>
        </authorList>
    </citation>
    <scope>NUCLEOTIDE SEQUENCE [LARGE SCALE GENOMIC DNA]</scope>
    <source>
        <strain evidence="1 2">DJ57</strain>
    </source>
</reference>
<dbReference type="AlphaFoldDB" id="A0A1V9FRY6"/>
<dbReference type="RefSeq" id="WP_081151417.1">
    <property type="nucleotide sequence ID" value="NZ_LVYD01000058.1"/>
</dbReference>
<sequence length="90" mass="10876">MHVPDIIEVKEHLENLMKKGLIEKWELPYENILTRRTAAIFFITPVAEDKEESIWQELAKYENFSFRANKEKMLSELQYRLTFSEEKQKL</sequence>
<dbReference type="OrthoDB" id="2991045at2"/>
<evidence type="ECO:0000313" key="2">
    <source>
        <dbReference type="Proteomes" id="UP000192796"/>
    </source>
</evidence>
<organism evidence="1 2">
    <name type="scientific">Niastella vici</name>
    <dbReference type="NCBI Taxonomy" id="1703345"/>
    <lineage>
        <taxon>Bacteria</taxon>
        <taxon>Pseudomonadati</taxon>
        <taxon>Bacteroidota</taxon>
        <taxon>Chitinophagia</taxon>
        <taxon>Chitinophagales</taxon>
        <taxon>Chitinophagaceae</taxon>
        <taxon>Niastella</taxon>
    </lineage>
</organism>
<evidence type="ECO:0000313" key="1">
    <source>
        <dbReference type="EMBL" id="OQP61112.1"/>
    </source>
</evidence>
<dbReference type="Proteomes" id="UP000192796">
    <property type="component" value="Unassembled WGS sequence"/>
</dbReference>